<organism evidence="4 5">
    <name type="scientific">Levilactobacillus suantsaii</name>
    <dbReference type="NCBI Taxonomy" id="2292255"/>
    <lineage>
        <taxon>Bacteria</taxon>
        <taxon>Bacillati</taxon>
        <taxon>Bacillota</taxon>
        <taxon>Bacilli</taxon>
        <taxon>Lactobacillales</taxon>
        <taxon>Lactobacillaceae</taxon>
        <taxon>Levilactobacillus</taxon>
    </lineage>
</organism>
<dbReference type="OrthoDB" id="2329141at2"/>
<evidence type="ECO:0000259" key="2">
    <source>
        <dbReference type="Pfam" id="PF06458"/>
    </source>
</evidence>
<evidence type="ECO:0000313" key="4">
    <source>
        <dbReference type="EMBL" id="RXI79469.1"/>
    </source>
</evidence>
<keyword evidence="1" id="KW-0677">Repeat</keyword>
<accession>A0A4V1LFJ2</accession>
<dbReference type="RefSeq" id="WP_129031710.1">
    <property type="nucleotide sequence ID" value="NZ_CP059603.1"/>
</dbReference>
<protein>
    <recommendedName>
        <fullName evidence="6">MucBP domain-containing protein</fullName>
    </recommendedName>
</protein>
<comment type="caution">
    <text evidence="4">The sequence shown here is derived from an EMBL/GenBank/DDBJ whole genome shotgun (WGS) entry which is preliminary data.</text>
</comment>
<dbReference type="Gene3D" id="3.10.20.320">
    <property type="entry name" value="Putative peptidoglycan bound protein (lpxtg motif)"/>
    <property type="match status" value="1"/>
</dbReference>
<dbReference type="InterPro" id="IPR044081">
    <property type="entry name" value="DUF5776"/>
</dbReference>
<reference evidence="4 5" key="1">
    <citation type="submission" date="2018-08" db="EMBL/GenBank/DDBJ databases">
        <title>Lactobacillus suantsai sp. nov., isolated from traditional fermented suan-tsai in Taiwan.</title>
        <authorList>
            <person name="Huang C.-H."/>
        </authorList>
    </citation>
    <scope>NUCLEOTIDE SEQUENCE [LARGE SCALE GENOMIC DNA]</scope>
    <source>
        <strain evidence="4 5">BCRC 12945</strain>
    </source>
</reference>
<evidence type="ECO:0000313" key="5">
    <source>
        <dbReference type="Proteomes" id="UP000290602"/>
    </source>
</evidence>
<feature type="domain" description="MucBP" evidence="2">
    <location>
        <begin position="309"/>
        <end position="371"/>
    </location>
</feature>
<feature type="domain" description="DUF5776" evidence="3">
    <location>
        <begin position="467"/>
        <end position="533"/>
    </location>
</feature>
<feature type="domain" description="DUF5776" evidence="3">
    <location>
        <begin position="539"/>
        <end position="606"/>
    </location>
</feature>
<gene>
    <name evidence="4" type="ORF">DXH47_03565</name>
</gene>
<keyword evidence="5" id="KW-1185">Reference proteome</keyword>
<evidence type="ECO:0000256" key="1">
    <source>
        <dbReference type="ARBA" id="ARBA00022737"/>
    </source>
</evidence>
<sequence>MRRWGTLLLVGMLLGSGGYVLATGHKEPCVAQAVTTTTEKQVTISRYELPYTQLVGTTGTQKLYIFPDSPQVLTAAEMADDKYLAGFSYPEGLSWEELQDIYDPFLEDDNVLKYANDENLGQFFYRYNYNGNEDEREPELTEETLIKALPLQAYETAWGISRGTEYDQGTLSFADLQAYYRQNLRPIIEEVFRIIQPDGTSLDTILGTYDWIFSTPERFETHFLPIYYTGQLVTPQGTTPEVLATLDPEKTRDLTAAILATPMRDYLHQQSNGTYQLDGLATYVVIYGLNATETPQPPVVPPIVPASQPVTVRYHDSKGKSLAPDQHLTGALGTTYRTTPKKIAGYTLKKTTGPTTGTFTTTAQTVTYQYTAASTGNTGDQVAVRGEVVSAIRRIGLYQHPTFKASQRRQWYAKKPRLQRPMFVVTGYARSNAGRLRYHVRDVNHHSQTAGQTGYVTAKATYLTPTYLQKRPKEVTVINPRGVNGYRQRNLTRKVTHYRQGQVLRVKRLVQHRLTTRLLLTNGQYVTANKRLVQTKRVSMPRYLRIKTGLNRYQDVNLTRRNRHVKAGTRLKVLGWDYSHAADFSRGSTLRYRVSGGYVTANLKWVQRIDR</sequence>
<evidence type="ECO:0000259" key="3">
    <source>
        <dbReference type="Pfam" id="PF19087"/>
    </source>
</evidence>
<name>A0A4V1LFJ2_9LACO</name>
<dbReference type="Pfam" id="PF06458">
    <property type="entry name" value="MucBP"/>
    <property type="match status" value="1"/>
</dbReference>
<dbReference type="EMBL" id="QXIL01000004">
    <property type="protein sequence ID" value="RXI79469.1"/>
    <property type="molecule type" value="Genomic_DNA"/>
</dbReference>
<evidence type="ECO:0008006" key="6">
    <source>
        <dbReference type="Google" id="ProtNLM"/>
    </source>
</evidence>
<proteinExistence type="predicted"/>
<dbReference type="Proteomes" id="UP000290602">
    <property type="component" value="Unassembled WGS sequence"/>
</dbReference>
<dbReference type="InterPro" id="IPR009459">
    <property type="entry name" value="MucBP_dom"/>
</dbReference>
<dbReference type="AlphaFoldDB" id="A0A4V1LFJ2"/>
<dbReference type="Pfam" id="PF19087">
    <property type="entry name" value="DUF5776"/>
    <property type="match status" value="2"/>
</dbReference>